<keyword evidence="5" id="KW-1185">Reference proteome</keyword>
<name>A0A9P4IBM6_9PEZI</name>
<evidence type="ECO:0000259" key="3">
    <source>
        <dbReference type="Pfam" id="PF02582"/>
    </source>
</evidence>
<evidence type="ECO:0000313" key="4">
    <source>
        <dbReference type="EMBL" id="KAF2096398.1"/>
    </source>
</evidence>
<comment type="similarity">
    <text evidence="1">Belongs to the RMD1/sif2 family.</text>
</comment>
<comment type="caution">
    <text evidence="4">The sequence shown here is derived from an EMBL/GenBank/DDBJ whole genome shotgun (WGS) entry which is preliminary data.</text>
</comment>
<dbReference type="EMBL" id="ML978129">
    <property type="protein sequence ID" value="KAF2096398.1"/>
    <property type="molecule type" value="Genomic_DNA"/>
</dbReference>
<dbReference type="OrthoDB" id="242766at2759"/>
<protein>
    <recommendedName>
        <fullName evidence="3">DUF155 domain-containing protein</fullName>
    </recommendedName>
</protein>
<feature type="compositionally biased region" description="Polar residues" evidence="2">
    <location>
        <begin position="52"/>
        <end position="66"/>
    </location>
</feature>
<sequence>MRVYLNHVIRSIPSTSALPKQIRYGSFHSRRIPLTSCRSFHGSRTLLKRQDAQPSAPTVPAQTPAKQKQPRKSSLRQVAVEAERSRAGVVMGSGKRRFIDPEVGTKIITAFCAAEQYSISTVARILEAEGYKLDPYETHLFPQVVHVQTPLFPEDTAPTSPDRFEGHGDIFVFPSGTLVAWNVPERLSLRLVEKVLKPAASNPHEVETEDLEYIERPESTTSTIIGDTILLGTKVEDVPARLIDGENGDDENPEANIALAKIAFSSGLSRSAKLGVLENLFESYFQSTKSIPTDLAKGSDLPFNRRFILSKTGELLNIRAHLNLYSELTDSLPDLLWDSKSELGLEDYFEKVGRALDVSIRIKTLNERMDYATDIATVLRERLSEKHGWTLEWYIIVLIAVELLFEGYRFVKEAEERQKEDEVRDLLKKVLANLESKR</sequence>
<evidence type="ECO:0000256" key="1">
    <source>
        <dbReference type="ARBA" id="ARBA00008306"/>
    </source>
</evidence>
<feature type="domain" description="DUF155" evidence="3">
    <location>
        <begin position="170"/>
        <end position="366"/>
    </location>
</feature>
<feature type="region of interest" description="Disordered" evidence="2">
    <location>
        <begin position="49"/>
        <end position="79"/>
    </location>
</feature>
<dbReference type="InterPro" id="IPR051624">
    <property type="entry name" value="RMD1/Sad1-interacting"/>
</dbReference>
<dbReference type="GO" id="GO:0005739">
    <property type="term" value="C:mitochondrion"/>
    <property type="evidence" value="ECO:0007669"/>
    <property type="project" value="UniProtKB-ARBA"/>
</dbReference>
<accession>A0A9P4IBM6</accession>
<gene>
    <name evidence="4" type="ORF">NA57DRAFT_42028</name>
</gene>
<dbReference type="PANTHER" id="PTHR16255">
    <property type="entry name" value="REQUIRED FOR MEIOTIC NUCLEAR DIVISION PROTEIN 1 HOMOLOG"/>
    <property type="match status" value="1"/>
</dbReference>
<evidence type="ECO:0000313" key="5">
    <source>
        <dbReference type="Proteomes" id="UP000799772"/>
    </source>
</evidence>
<dbReference type="GO" id="GO:0070131">
    <property type="term" value="P:positive regulation of mitochondrial translation"/>
    <property type="evidence" value="ECO:0007669"/>
    <property type="project" value="TreeGrafter"/>
</dbReference>
<dbReference type="Proteomes" id="UP000799772">
    <property type="component" value="Unassembled WGS sequence"/>
</dbReference>
<dbReference type="AlphaFoldDB" id="A0A9P4IBM6"/>
<evidence type="ECO:0000256" key="2">
    <source>
        <dbReference type="SAM" id="MobiDB-lite"/>
    </source>
</evidence>
<dbReference type="InterPro" id="IPR003734">
    <property type="entry name" value="DUF155"/>
</dbReference>
<dbReference type="Pfam" id="PF02582">
    <property type="entry name" value="DUF155"/>
    <property type="match status" value="1"/>
</dbReference>
<organism evidence="4 5">
    <name type="scientific">Rhizodiscina lignyota</name>
    <dbReference type="NCBI Taxonomy" id="1504668"/>
    <lineage>
        <taxon>Eukaryota</taxon>
        <taxon>Fungi</taxon>
        <taxon>Dikarya</taxon>
        <taxon>Ascomycota</taxon>
        <taxon>Pezizomycotina</taxon>
        <taxon>Dothideomycetes</taxon>
        <taxon>Pleosporomycetidae</taxon>
        <taxon>Aulographales</taxon>
        <taxon>Rhizodiscinaceae</taxon>
        <taxon>Rhizodiscina</taxon>
    </lineage>
</organism>
<dbReference type="PANTHER" id="PTHR16255:SF1">
    <property type="entry name" value="REQUIRED FOR MEIOTIC NUCLEAR DIVISION PROTEIN 1 HOMOLOG"/>
    <property type="match status" value="1"/>
</dbReference>
<reference evidence="4" key="1">
    <citation type="journal article" date="2020" name="Stud. Mycol.">
        <title>101 Dothideomycetes genomes: a test case for predicting lifestyles and emergence of pathogens.</title>
        <authorList>
            <person name="Haridas S."/>
            <person name="Albert R."/>
            <person name="Binder M."/>
            <person name="Bloem J."/>
            <person name="Labutti K."/>
            <person name="Salamov A."/>
            <person name="Andreopoulos B."/>
            <person name="Baker S."/>
            <person name="Barry K."/>
            <person name="Bills G."/>
            <person name="Bluhm B."/>
            <person name="Cannon C."/>
            <person name="Castanera R."/>
            <person name="Culley D."/>
            <person name="Daum C."/>
            <person name="Ezra D."/>
            <person name="Gonzalez J."/>
            <person name="Henrissat B."/>
            <person name="Kuo A."/>
            <person name="Liang C."/>
            <person name="Lipzen A."/>
            <person name="Lutzoni F."/>
            <person name="Magnuson J."/>
            <person name="Mondo S."/>
            <person name="Nolan M."/>
            <person name="Ohm R."/>
            <person name="Pangilinan J."/>
            <person name="Park H.-J."/>
            <person name="Ramirez L."/>
            <person name="Alfaro M."/>
            <person name="Sun H."/>
            <person name="Tritt A."/>
            <person name="Yoshinaga Y."/>
            <person name="Zwiers L.-H."/>
            <person name="Turgeon B."/>
            <person name="Goodwin S."/>
            <person name="Spatafora J."/>
            <person name="Crous P."/>
            <person name="Grigoriev I."/>
        </authorList>
    </citation>
    <scope>NUCLEOTIDE SEQUENCE</scope>
    <source>
        <strain evidence="4">CBS 133067</strain>
    </source>
</reference>
<proteinExistence type="inferred from homology"/>